<reference evidence="6" key="1">
    <citation type="submission" date="2020-05" db="EMBL/GenBank/DDBJ databases">
        <title>Phylogenomic resolution of chytrid fungi.</title>
        <authorList>
            <person name="Stajich J.E."/>
            <person name="Amses K."/>
            <person name="Simmons R."/>
            <person name="Seto K."/>
            <person name="Myers J."/>
            <person name="Bonds A."/>
            <person name="Quandt C.A."/>
            <person name="Barry K."/>
            <person name="Liu P."/>
            <person name="Grigoriev I."/>
            <person name="Longcore J.E."/>
            <person name="James T.Y."/>
        </authorList>
    </citation>
    <scope>NUCLEOTIDE SEQUENCE</scope>
    <source>
        <strain evidence="6">JEL0513</strain>
    </source>
</reference>
<evidence type="ECO:0000256" key="4">
    <source>
        <dbReference type="ARBA" id="ARBA00040613"/>
    </source>
</evidence>
<comment type="caution">
    <text evidence="6">The sequence shown here is derived from an EMBL/GenBank/DDBJ whole genome shotgun (WGS) entry which is preliminary data.</text>
</comment>
<protein>
    <recommendedName>
        <fullName evidence="4">Large ribosomal subunit protein eL22</fullName>
    </recommendedName>
    <alternativeName>
        <fullName evidence="5">60S ribosomal protein L22</fullName>
    </alternativeName>
</protein>
<name>A0AAD5XDP9_9FUNG</name>
<dbReference type="GO" id="GO:0002181">
    <property type="term" value="P:cytoplasmic translation"/>
    <property type="evidence" value="ECO:0007669"/>
    <property type="project" value="TreeGrafter"/>
</dbReference>
<dbReference type="EMBL" id="JADGJH010002276">
    <property type="protein sequence ID" value="KAJ3100543.1"/>
    <property type="molecule type" value="Genomic_DNA"/>
</dbReference>
<dbReference type="InterPro" id="IPR002671">
    <property type="entry name" value="Ribosomal_eL22"/>
</dbReference>
<evidence type="ECO:0000313" key="7">
    <source>
        <dbReference type="Proteomes" id="UP001211907"/>
    </source>
</evidence>
<evidence type="ECO:0000256" key="1">
    <source>
        <dbReference type="ARBA" id="ARBA00007817"/>
    </source>
</evidence>
<dbReference type="Pfam" id="PF01776">
    <property type="entry name" value="Ribosomal_L22e"/>
    <property type="match status" value="1"/>
</dbReference>
<comment type="similarity">
    <text evidence="1">Belongs to the eukaryotic ribosomal protein eL22 family.</text>
</comment>
<dbReference type="Gene3D" id="3.30.1360.210">
    <property type="match status" value="1"/>
</dbReference>
<dbReference type="AlphaFoldDB" id="A0AAD5XDP9"/>
<organism evidence="6 7">
    <name type="scientific">Physocladia obscura</name>
    <dbReference type="NCBI Taxonomy" id="109957"/>
    <lineage>
        <taxon>Eukaryota</taxon>
        <taxon>Fungi</taxon>
        <taxon>Fungi incertae sedis</taxon>
        <taxon>Chytridiomycota</taxon>
        <taxon>Chytridiomycota incertae sedis</taxon>
        <taxon>Chytridiomycetes</taxon>
        <taxon>Chytridiales</taxon>
        <taxon>Chytriomycetaceae</taxon>
        <taxon>Physocladia</taxon>
    </lineage>
</organism>
<evidence type="ECO:0000256" key="5">
    <source>
        <dbReference type="ARBA" id="ARBA00041214"/>
    </source>
</evidence>
<evidence type="ECO:0000256" key="3">
    <source>
        <dbReference type="ARBA" id="ARBA00023274"/>
    </source>
</evidence>
<dbReference type="PANTHER" id="PTHR10064">
    <property type="entry name" value="60S RIBOSOMAL PROTEIN L22"/>
    <property type="match status" value="1"/>
</dbReference>
<evidence type="ECO:0000313" key="6">
    <source>
        <dbReference type="EMBL" id="KAJ3100543.1"/>
    </source>
</evidence>
<evidence type="ECO:0000256" key="2">
    <source>
        <dbReference type="ARBA" id="ARBA00022980"/>
    </source>
</evidence>
<gene>
    <name evidence="6" type="ORF">HK100_004694</name>
</gene>
<dbReference type="InterPro" id="IPR038526">
    <property type="entry name" value="Ribosomal_eL22_sf"/>
</dbReference>
<sequence length="140" mass="15795">MPFSISTLKLASIPPLNSQKNQKKNAPVKFSVDCSKPAVDGIFDTAAFEKFVHDRFKVDGKTNNLSGVAIVRNGNTLTITTVPNTMAKRYLKYLTKKYLKKTSVLDYVRVIATSKSAYEIKYRANNVEEEAEEDDEHQIF</sequence>
<keyword evidence="7" id="KW-1185">Reference proteome</keyword>
<dbReference type="GO" id="GO:0005840">
    <property type="term" value="C:ribosome"/>
    <property type="evidence" value="ECO:0007669"/>
    <property type="project" value="UniProtKB-KW"/>
</dbReference>
<dbReference type="PANTHER" id="PTHR10064:SF0">
    <property type="entry name" value="FI24544P1-RELATED"/>
    <property type="match status" value="1"/>
</dbReference>
<accession>A0AAD5XDP9</accession>
<dbReference type="Proteomes" id="UP001211907">
    <property type="component" value="Unassembled WGS sequence"/>
</dbReference>
<keyword evidence="3" id="KW-0687">Ribonucleoprotein</keyword>
<dbReference type="GO" id="GO:1990904">
    <property type="term" value="C:ribonucleoprotein complex"/>
    <property type="evidence" value="ECO:0007669"/>
    <property type="project" value="UniProtKB-KW"/>
</dbReference>
<dbReference type="GO" id="GO:0003723">
    <property type="term" value="F:RNA binding"/>
    <property type="evidence" value="ECO:0007669"/>
    <property type="project" value="TreeGrafter"/>
</dbReference>
<proteinExistence type="inferred from homology"/>
<keyword evidence="2" id="KW-0689">Ribosomal protein</keyword>
<dbReference type="GO" id="GO:0003735">
    <property type="term" value="F:structural constituent of ribosome"/>
    <property type="evidence" value="ECO:0007669"/>
    <property type="project" value="InterPro"/>
</dbReference>